<evidence type="ECO:0000256" key="1">
    <source>
        <dbReference type="ARBA" id="ARBA00008645"/>
    </source>
</evidence>
<evidence type="ECO:0000313" key="3">
    <source>
        <dbReference type="EMBL" id="MBF4765848.1"/>
    </source>
</evidence>
<name>A0A930VJ86_9ACTN</name>
<feature type="domain" description="AB hydrolase-1" evidence="2">
    <location>
        <begin position="20"/>
        <end position="256"/>
    </location>
</feature>
<gene>
    <name evidence="3" type="ORF">ISU07_22165</name>
</gene>
<dbReference type="InterPro" id="IPR029058">
    <property type="entry name" value="AB_hydrolase_fold"/>
</dbReference>
<dbReference type="Pfam" id="PF12697">
    <property type="entry name" value="Abhydrolase_6"/>
    <property type="match status" value="1"/>
</dbReference>
<reference evidence="3" key="1">
    <citation type="submission" date="2020-11" db="EMBL/GenBank/DDBJ databases">
        <title>Nocardioides sp. nov., isolated from Soil of Cynanchum wilfordii Hemsley rhizosphere.</title>
        <authorList>
            <person name="Lee J.-S."/>
            <person name="Suh M.K."/>
            <person name="Kim J.-S."/>
        </authorList>
    </citation>
    <scope>NUCLEOTIDE SEQUENCE</scope>
    <source>
        <strain evidence="3">KCTC 19275</strain>
    </source>
</reference>
<comment type="similarity">
    <text evidence="1">Belongs to the AB hydrolase superfamily.</text>
</comment>
<dbReference type="PRINTS" id="PR00111">
    <property type="entry name" value="ABHYDROLASE"/>
</dbReference>
<dbReference type="SUPFAM" id="SSF53474">
    <property type="entry name" value="alpha/beta-Hydrolases"/>
    <property type="match status" value="1"/>
</dbReference>
<proteinExistence type="inferred from homology"/>
<dbReference type="InterPro" id="IPR000073">
    <property type="entry name" value="AB_hydrolase_1"/>
</dbReference>
<accession>A0A930VJ86</accession>
<evidence type="ECO:0000259" key="2">
    <source>
        <dbReference type="Pfam" id="PF12697"/>
    </source>
</evidence>
<organism evidence="3 4">
    <name type="scientific">Nocardioides islandensis</name>
    <dbReference type="NCBI Taxonomy" id="433663"/>
    <lineage>
        <taxon>Bacteria</taxon>
        <taxon>Bacillati</taxon>
        <taxon>Actinomycetota</taxon>
        <taxon>Actinomycetes</taxon>
        <taxon>Propionibacteriales</taxon>
        <taxon>Nocardioidaceae</taxon>
        <taxon>Nocardioides</taxon>
    </lineage>
</organism>
<protein>
    <submittedName>
        <fullName evidence="3">Alpha/beta hydrolase</fullName>
    </submittedName>
</protein>
<keyword evidence="3" id="KW-0378">Hydrolase</keyword>
<dbReference type="GO" id="GO:0016787">
    <property type="term" value="F:hydrolase activity"/>
    <property type="evidence" value="ECO:0007669"/>
    <property type="project" value="UniProtKB-KW"/>
</dbReference>
<evidence type="ECO:0000313" key="4">
    <source>
        <dbReference type="Proteomes" id="UP000640489"/>
    </source>
</evidence>
<dbReference type="Proteomes" id="UP000640489">
    <property type="component" value="Unassembled WGS sequence"/>
</dbReference>
<keyword evidence="4" id="KW-1185">Reference proteome</keyword>
<dbReference type="RefSeq" id="WP_194709028.1">
    <property type="nucleotide sequence ID" value="NZ_JADKPN010000019.1"/>
</dbReference>
<dbReference type="AlphaFoldDB" id="A0A930VJ86"/>
<dbReference type="EMBL" id="JADKPN010000019">
    <property type="protein sequence ID" value="MBF4765848.1"/>
    <property type="molecule type" value="Genomic_DNA"/>
</dbReference>
<sequence length="267" mass="28511">MEVGDTLNATLTGPSGTPVLVFVHGFGCGREMWRLVAPAFSDDFRVVLLDLPGSAAADPSTYDPVRHASLDGYAEDVLKVLDELGLDDVTFVGHSVASMIGVLAHLAAPTVVTRLVMVSPSACYVDDGEYVGGFSASDIDDLLTTMERNQLGWQAAVAGMVAGAGHEEARTELEDAFCRTRPDVALQFAEVTFRGDNRADLPHVSAPTLVLQVRDDVIAPMTAGEFIHRQITGSVMRVLETRGHAPHLTNPDEVVSAIRDFLPVGVT</sequence>
<dbReference type="PANTHER" id="PTHR43039">
    <property type="entry name" value="ESTERASE-RELATED"/>
    <property type="match status" value="1"/>
</dbReference>
<dbReference type="Gene3D" id="3.40.50.1820">
    <property type="entry name" value="alpha/beta hydrolase"/>
    <property type="match status" value="1"/>
</dbReference>
<comment type="caution">
    <text evidence="3">The sequence shown here is derived from an EMBL/GenBank/DDBJ whole genome shotgun (WGS) entry which is preliminary data.</text>
</comment>